<evidence type="ECO:0000313" key="2">
    <source>
        <dbReference type="EMBL" id="BES93724.1"/>
    </source>
</evidence>
<keyword evidence="3" id="KW-1185">Reference proteome</keyword>
<proteinExistence type="predicted"/>
<organism evidence="2 3">
    <name type="scientific">Nesidiocoris tenuis</name>
    <dbReference type="NCBI Taxonomy" id="355587"/>
    <lineage>
        <taxon>Eukaryota</taxon>
        <taxon>Metazoa</taxon>
        <taxon>Ecdysozoa</taxon>
        <taxon>Arthropoda</taxon>
        <taxon>Hexapoda</taxon>
        <taxon>Insecta</taxon>
        <taxon>Pterygota</taxon>
        <taxon>Neoptera</taxon>
        <taxon>Paraneoptera</taxon>
        <taxon>Hemiptera</taxon>
        <taxon>Heteroptera</taxon>
        <taxon>Panheteroptera</taxon>
        <taxon>Cimicomorpha</taxon>
        <taxon>Miridae</taxon>
        <taxon>Dicyphina</taxon>
        <taxon>Nesidiocoris</taxon>
    </lineage>
</organism>
<accession>A0ABN7AQJ8</accession>
<name>A0ABN7AQJ8_9HEMI</name>
<feature type="region of interest" description="Disordered" evidence="1">
    <location>
        <begin position="1"/>
        <end position="51"/>
    </location>
</feature>
<evidence type="ECO:0000256" key="1">
    <source>
        <dbReference type="SAM" id="MobiDB-lite"/>
    </source>
</evidence>
<protein>
    <submittedName>
        <fullName evidence="2">Uncharacterized protein</fullName>
    </submittedName>
</protein>
<gene>
    <name evidence="2" type="ORF">NTJ_06533</name>
</gene>
<feature type="compositionally biased region" description="Basic and acidic residues" evidence="1">
    <location>
        <begin position="26"/>
        <end position="51"/>
    </location>
</feature>
<evidence type="ECO:0000313" key="3">
    <source>
        <dbReference type="Proteomes" id="UP001307889"/>
    </source>
</evidence>
<sequence>MPSRGGEPCTSEKIRGANQVANYSAKLEKQSEKRENNGKKTEEGRKTEKEEPVLGRLLALSDLRNLPFGLPYLPVPPYI</sequence>
<reference evidence="2 3" key="1">
    <citation type="submission" date="2023-09" db="EMBL/GenBank/DDBJ databases">
        <title>Nesidiocoris tenuis whole genome shotgun sequence.</title>
        <authorList>
            <person name="Shibata T."/>
            <person name="Shimoda M."/>
            <person name="Kobayashi T."/>
            <person name="Uehara T."/>
        </authorList>
    </citation>
    <scope>NUCLEOTIDE SEQUENCE [LARGE SCALE GENOMIC DNA]</scope>
    <source>
        <strain evidence="2 3">Japan</strain>
    </source>
</reference>
<dbReference type="EMBL" id="AP028912">
    <property type="protein sequence ID" value="BES93724.1"/>
    <property type="molecule type" value="Genomic_DNA"/>
</dbReference>
<dbReference type="Proteomes" id="UP001307889">
    <property type="component" value="Chromosome 4"/>
</dbReference>